<keyword evidence="2" id="KW-1185">Reference proteome</keyword>
<evidence type="ECO:0000313" key="2">
    <source>
        <dbReference type="Proteomes" id="UP001198151"/>
    </source>
</evidence>
<proteinExistence type="predicted"/>
<accession>A0ABS8G0Y1</accession>
<organism evidence="1 2">
    <name type="scientific">Ruminococcus turbiniformis</name>
    <dbReference type="NCBI Taxonomy" id="2881258"/>
    <lineage>
        <taxon>Bacteria</taxon>
        <taxon>Bacillati</taxon>
        <taxon>Bacillota</taxon>
        <taxon>Clostridia</taxon>
        <taxon>Eubacteriales</taxon>
        <taxon>Oscillospiraceae</taxon>
        <taxon>Ruminococcus</taxon>
    </lineage>
</organism>
<sequence>MTPEEAIKIAIHCFGVQAEQEVCEECPVYLESGIACREVARVAISALKEVQQYREIGTVEQVKNQKENLKIAYQIISDYEAIGTVEECRELASIVEKAERNELAKIIDEWLKYQKIGTVEECREAVEKQG</sequence>
<name>A0ABS8G0Y1_9FIRM</name>
<reference evidence="1 2" key="1">
    <citation type="submission" date="2021-10" db="EMBL/GenBank/DDBJ databases">
        <title>Anaerobic single-cell dispensing facilitates the cultivation of human gut bacteria.</title>
        <authorList>
            <person name="Afrizal A."/>
        </authorList>
    </citation>
    <scope>NUCLEOTIDE SEQUENCE [LARGE SCALE GENOMIC DNA]</scope>
    <source>
        <strain evidence="1 2">CLA-AA-H200</strain>
    </source>
</reference>
<evidence type="ECO:0000313" key="1">
    <source>
        <dbReference type="EMBL" id="MCC2255975.1"/>
    </source>
</evidence>
<dbReference type="EMBL" id="JAJEQX010000042">
    <property type="protein sequence ID" value="MCC2255975.1"/>
    <property type="molecule type" value="Genomic_DNA"/>
</dbReference>
<comment type="caution">
    <text evidence="1">The sequence shown here is derived from an EMBL/GenBank/DDBJ whole genome shotgun (WGS) entry which is preliminary data.</text>
</comment>
<dbReference type="RefSeq" id="WP_227708956.1">
    <property type="nucleotide sequence ID" value="NZ_JAJEQX010000042.1"/>
</dbReference>
<dbReference type="Proteomes" id="UP001198151">
    <property type="component" value="Unassembled WGS sequence"/>
</dbReference>
<gene>
    <name evidence="1" type="ORF">LKD70_16405</name>
</gene>
<protein>
    <submittedName>
        <fullName evidence="1">Uncharacterized protein</fullName>
    </submittedName>
</protein>